<dbReference type="Gene3D" id="3.10.50.40">
    <property type="match status" value="1"/>
</dbReference>
<keyword evidence="3" id="KW-0574">Periplasm</keyword>
<dbReference type="PROSITE" id="PS50198">
    <property type="entry name" value="PPIC_PPIASE_2"/>
    <property type="match status" value="1"/>
</dbReference>
<dbReference type="InterPro" id="IPR050280">
    <property type="entry name" value="OMP_Chaperone_SurA"/>
</dbReference>
<evidence type="ECO:0000256" key="3">
    <source>
        <dbReference type="ARBA" id="ARBA00022764"/>
    </source>
</evidence>
<evidence type="ECO:0000256" key="7">
    <source>
        <dbReference type="ARBA" id="ARBA00030642"/>
    </source>
</evidence>
<name>A0A147J415_9SPHN</name>
<dbReference type="PANTHER" id="PTHR47637">
    <property type="entry name" value="CHAPERONE SURA"/>
    <property type="match status" value="1"/>
</dbReference>
<dbReference type="STRING" id="33051.SB4_00360"/>
<evidence type="ECO:0000256" key="1">
    <source>
        <dbReference type="ARBA" id="ARBA00018370"/>
    </source>
</evidence>
<evidence type="ECO:0000313" key="14">
    <source>
        <dbReference type="Proteomes" id="UP000072867"/>
    </source>
</evidence>
<dbReference type="EMBL" id="LDTE01000001">
    <property type="protein sequence ID" value="KTW03457.1"/>
    <property type="molecule type" value="Genomic_DNA"/>
</dbReference>
<evidence type="ECO:0000256" key="4">
    <source>
        <dbReference type="ARBA" id="ARBA00023110"/>
    </source>
</evidence>
<dbReference type="RefSeq" id="WP_058732431.1">
    <property type="nucleotide sequence ID" value="NZ_LDTD01000020.1"/>
</dbReference>
<evidence type="ECO:0000313" key="13">
    <source>
        <dbReference type="EMBL" id="KTW03457.1"/>
    </source>
</evidence>
<feature type="domain" description="PpiC" evidence="11">
    <location>
        <begin position="210"/>
        <end position="308"/>
    </location>
</feature>
<dbReference type="InterPro" id="IPR000297">
    <property type="entry name" value="PPIase_PpiC"/>
</dbReference>
<gene>
    <name evidence="12" type="ORF">NS319_03240</name>
    <name evidence="13" type="ORF">SB4_00360</name>
</gene>
<evidence type="ECO:0000259" key="11">
    <source>
        <dbReference type="PROSITE" id="PS50198"/>
    </source>
</evidence>
<sequence>MGITDTVKHDIRTKGRRFRAGATLMLVAVATGALAQTVPDQTVPDTGGLNIPSNMQLFGKLDPNVRKPTAIVNDTVLTQTDIDQRMALAMALNNATNLSPEDRDRLRMQILRQLIDETLQIQEAKTADITVSADEINQAFARFSKQFGKSPSEMSAFLRQVGSSDKSMRRQIEGELAWSRYLRRKVEPTVNVGDDEVNAIRARLEAAKGTEEYNLKEIFLSANEATQQQVFANARQIIGEIQKGQQPFEYFARSFSEASTRAVNGDLGWVRSAQLPPELQSAVQQMQVGQVAGPIQIPGGFSILYLTDKRQVLTADPRDSRLSLKQLTVKFPAGTTQAQASARAAEFAKATQAIRGCGDVQRVATTLNAEVVDNDQVTIRQLPAPLQEILLKLQIGQATPPFGSPEQGVRSLVLCDREEPRSGQLPTNDQLQNQLEQQRVNLRANQKMRDLRRDAVIEYR</sequence>
<dbReference type="Proteomes" id="UP000074072">
    <property type="component" value="Unassembled WGS sequence"/>
</dbReference>
<protein>
    <recommendedName>
        <fullName evidence="1">Parvulin-like PPIase</fullName>
    </recommendedName>
    <alternativeName>
        <fullName evidence="7">Peptidyl-prolyl cis-trans isomerase plp</fullName>
    </alternativeName>
    <alternativeName>
        <fullName evidence="8">Rotamase plp</fullName>
    </alternativeName>
</protein>
<dbReference type="Pfam" id="PF09312">
    <property type="entry name" value="SurA_N"/>
    <property type="match status" value="1"/>
</dbReference>
<dbReference type="InterPro" id="IPR046357">
    <property type="entry name" value="PPIase_dom_sf"/>
</dbReference>
<dbReference type="InterPro" id="IPR027304">
    <property type="entry name" value="Trigger_fact/SurA_dom_sf"/>
</dbReference>
<evidence type="ECO:0000256" key="10">
    <source>
        <dbReference type="SAM" id="SignalP"/>
    </source>
</evidence>
<accession>A0A147J415</accession>
<evidence type="ECO:0000256" key="6">
    <source>
        <dbReference type="ARBA" id="ARBA00023235"/>
    </source>
</evidence>
<keyword evidence="4 9" id="KW-0697">Rotamase</keyword>
<dbReference type="SUPFAM" id="SSF54534">
    <property type="entry name" value="FKBP-like"/>
    <property type="match status" value="2"/>
</dbReference>
<comment type="caution">
    <text evidence="13">The sequence shown here is derived from an EMBL/GenBank/DDBJ whole genome shotgun (WGS) entry which is preliminary data.</text>
</comment>
<evidence type="ECO:0000256" key="2">
    <source>
        <dbReference type="ARBA" id="ARBA00022729"/>
    </source>
</evidence>
<dbReference type="GO" id="GO:0003755">
    <property type="term" value="F:peptidyl-prolyl cis-trans isomerase activity"/>
    <property type="evidence" value="ECO:0007669"/>
    <property type="project" value="UniProtKB-KW"/>
</dbReference>
<evidence type="ECO:0000256" key="5">
    <source>
        <dbReference type="ARBA" id="ARBA00023186"/>
    </source>
</evidence>
<dbReference type="Proteomes" id="UP000072867">
    <property type="component" value="Unassembled WGS sequence"/>
</dbReference>
<keyword evidence="2 10" id="KW-0732">Signal</keyword>
<evidence type="ECO:0000313" key="12">
    <source>
        <dbReference type="EMBL" id="KTT73452.1"/>
    </source>
</evidence>
<dbReference type="Pfam" id="PF00639">
    <property type="entry name" value="Rotamase"/>
    <property type="match status" value="1"/>
</dbReference>
<proteinExistence type="predicted"/>
<dbReference type="SUPFAM" id="SSF109998">
    <property type="entry name" value="Triger factor/SurA peptide-binding domain-like"/>
    <property type="match status" value="1"/>
</dbReference>
<dbReference type="AlphaFoldDB" id="A0A147J415"/>
<dbReference type="PATRIC" id="fig|33051.3.peg.1392"/>
<dbReference type="EMBL" id="LDTD01000020">
    <property type="protein sequence ID" value="KTT73452.1"/>
    <property type="molecule type" value="Genomic_DNA"/>
</dbReference>
<organism evidence="13 15">
    <name type="scientific">Sphingomonas sanguinis</name>
    <dbReference type="NCBI Taxonomy" id="33051"/>
    <lineage>
        <taxon>Bacteria</taxon>
        <taxon>Pseudomonadati</taxon>
        <taxon>Pseudomonadota</taxon>
        <taxon>Alphaproteobacteria</taxon>
        <taxon>Sphingomonadales</taxon>
        <taxon>Sphingomonadaceae</taxon>
        <taxon>Sphingomonas</taxon>
    </lineage>
</organism>
<evidence type="ECO:0000313" key="15">
    <source>
        <dbReference type="Proteomes" id="UP000074072"/>
    </source>
</evidence>
<evidence type="ECO:0000256" key="8">
    <source>
        <dbReference type="ARBA" id="ARBA00031484"/>
    </source>
</evidence>
<reference evidence="14 15" key="1">
    <citation type="journal article" date="2016" name="Front. Microbiol.">
        <title>Genomic Resource of Rice Seed Associated Bacteria.</title>
        <authorList>
            <person name="Midha S."/>
            <person name="Bansal K."/>
            <person name="Sharma S."/>
            <person name="Kumar N."/>
            <person name="Patil P.P."/>
            <person name="Chaudhry V."/>
            <person name="Patil P.B."/>
        </authorList>
    </citation>
    <scope>NUCLEOTIDE SEQUENCE [LARGE SCALE GENOMIC DNA]</scope>
    <source>
        <strain evidence="12 14">NS319</strain>
        <strain evidence="13 15">SB4</strain>
    </source>
</reference>
<evidence type="ECO:0000256" key="9">
    <source>
        <dbReference type="PROSITE-ProRule" id="PRU00278"/>
    </source>
</evidence>
<feature type="chain" id="PRO_5010449174" description="Parvulin-like PPIase" evidence="10">
    <location>
        <begin position="36"/>
        <end position="460"/>
    </location>
</feature>
<feature type="signal peptide" evidence="10">
    <location>
        <begin position="1"/>
        <end position="35"/>
    </location>
</feature>
<dbReference type="Gene3D" id="1.10.4030.10">
    <property type="entry name" value="Porin chaperone SurA, peptide-binding domain"/>
    <property type="match status" value="1"/>
</dbReference>
<keyword evidence="6 9" id="KW-0413">Isomerase</keyword>
<dbReference type="PANTHER" id="PTHR47637:SF1">
    <property type="entry name" value="CHAPERONE SURA"/>
    <property type="match status" value="1"/>
</dbReference>
<keyword evidence="5" id="KW-0143">Chaperone</keyword>
<dbReference type="InterPro" id="IPR015391">
    <property type="entry name" value="SurA_N"/>
</dbReference>